<dbReference type="InterPro" id="IPR010998">
    <property type="entry name" value="Integrase_recombinase_N"/>
</dbReference>
<dbReference type="Proteomes" id="UP000664857">
    <property type="component" value="Unassembled WGS sequence"/>
</dbReference>
<evidence type="ECO:0000313" key="7">
    <source>
        <dbReference type="Proteomes" id="UP000664857"/>
    </source>
</evidence>
<dbReference type="Gene3D" id="1.10.443.10">
    <property type="entry name" value="Intergrase catalytic core"/>
    <property type="match status" value="1"/>
</dbReference>
<keyword evidence="7" id="KW-1185">Reference proteome</keyword>
<name>A0ABS3HP96_9ENTE</name>
<dbReference type="InterPro" id="IPR013762">
    <property type="entry name" value="Integrase-like_cat_sf"/>
</dbReference>
<dbReference type="InterPro" id="IPR028259">
    <property type="entry name" value="AP2-like_int_N"/>
</dbReference>
<accession>A0ABS3HP96</accession>
<dbReference type="PROSITE" id="PS51898">
    <property type="entry name" value="TYR_RECOMBINASE"/>
    <property type="match status" value="1"/>
</dbReference>
<dbReference type="EMBL" id="JAFLVX010000003">
    <property type="protein sequence ID" value="MBO0475568.1"/>
    <property type="molecule type" value="Genomic_DNA"/>
</dbReference>
<evidence type="ECO:0000256" key="4">
    <source>
        <dbReference type="ARBA" id="ARBA00023172"/>
    </source>
</evidence>
<dbReference type="PANTHER" id="PTHR30629">
    <property type="entry name" value="PROPHAGE INTEGRASE"/>
    <property type="match status" value="1"/>
</dbReference>
<keyword evidence="3" id="KW-0238">DNA-binding</keyword>
<organism evidence="6 7">
    <name type="scientific">Candidatus Vagococcus giribetii</name>
    <dbReference type="NCBI Taxonomy" id="2230876"/>
    <lineage>
        <taxon>Bacteria</taxon>
        <taxon>Bacillati</taxon>
        <taxon>Bacillota</taxon>
        <taxon>Bacilli</taxon>
        <taxon>Lactobacillales</taxon>
        <taxon>Enterococcaceae</taxon>
        <taxon>Vagococcus</taxon>
    </lineage>
</organism>
<dbReference type="InterPro" id="IPR004107">
    <property type="entry name" value="Integrase_SAM-like_N"/>
</dbReference>
<reference evidence="6 7" key="1">
    <citation type="submission" date="2021-03" db="EMBL/GenBank/DDBJ databases">
        <title>Enterococcal diversity collection.</title>
        <authorList>
            <person name="Gilmore M.S."/>
            <person name="Schwartzman J."/>
            <person name="Van Tyne D."/>
            <person name="Martin M."/>
            <person name="Earl A.M."/>
            <person name="Manson A.L."/>
            <person name="Straub T."/>
            <person name="Salamzade R."/>
            <person name="Saavedra J."/>
            <person name="Lebreton F."/>
            <person name="Prichula J."/>
            <person name="Schaufler K."/>
            <person name="Gaca A."/>
            <person name="Sgardioli B."/>
            <person name="Wagenaar J."/>
            <person name="Strong T."/>
        </authorList>
    </citation>
    <scope>NUCLEOTIDE SEQUENCE [LARGE SCALE GENOMIC DNA]</scope>
    <source>
        <strain evidence="6 7">DIV0080</strain>
    </source>
</reference>
<dbReference type="SUPFAM" id="SSF56349">
    <property type="entry name" value="DNA breaking-rejoining enzymes"/>
    <property type="match status" value="1"/>
</dbReference>
<dbReference type="InterPro" id="IPR011010">
    <property type="entry name" value="DNA_brk_join_enz"/>
</dbReference>
<dbReference type="Pfam" id="PF00589">
    <property type="entry name" value="Phage_integrase"/>
    <property type="match status" value="1"/>
</dbReference>
<evidence type="ECO:0000259" key="5">
    <source>
        <dbReference type="PROSITE" id="PS51898"/>
    </source>
</evidence>
<feature type="domain" description="Tyr recombinase" evidence="5">
    <location>
        <begin position="176"/>
        <end position="384"/>
    </location>
</feature>
<dbReference type="PANTHER" id="PTHR30629:SF6">
    <property type="entry name" value="PROPHAGE INTEGRASE INTA-RELATED"/>
    <property type="match status" value="1"/>
</dbReference>
<comment type="similarity">
    <text evidence="1">Belongs to the 'phage' integrase family.</text>
</comment>
<dbReference type="CDD" id="cd01189">
    <property type="entry name" value="INT_ICEBs1_C_like"/>
    <property type="match status" value="1"/>
</dbReference>
<sequence length="392" mass="45942">MAQIISYIKKDNSKAYMYKVYLGVDPITGKEKRTTRRNFKTKKEAQISLSRLLLDIEKNGLQTNNNTNHIKTFNQLHELWFKQHSKDIKNTTIQRIEQHFNNHILPKMGDMALNKITPLYCQDCLNEWSEKLATYKQLKTYVNMVFKYGILIGVISDNPMSRTITPKQKNKAPVNVSDSFYTKNELKQFFDCLEKLNDKRAYAFFRVLAFLGLRKGECMALLWKDIDFVNRLITIDKTLVELQDGSFVVNSTKTESSTRTIQMDDKTTKILREWKNHIIREKFALGIRDDNFSDNVVFCNSVFERDRQYLYKAYPNHVMAKVKKHFPKIKIIKVHDFRKTNASLLFESGASIKDVSQRLGHKNTKVTTDIYVMVTPTKQKETVELFSSYMNF</sequence>
<gene>
    <name evidence="6" type="ORF">DOK76_00715</name>
</gene>
<comment type="caution">
    <text evidence="6">The sequence shown here is derived from an EMBL/GenBank/DDBJ whole genome shotgun (WGS) entry which is preliminary data.</text>
</comment>
<dbReference type="RefSeq" id="WP_206964209.1">
    <property type="nucleotide sequence ID" value="NZ_JAFLVX010000003.1"/>
</dbReference>
<keyword evidence="2" id="KW-0229">DNA integration</keyword>
<evidence type="ECO:0000313" key="6">
    <source>
        <dbReference type="EMBL" id="MBO0475568.1"/>
    </source>
</evidence>
<evidence type="ECO:0000256" key="1">
    <source>
        <dbReference type="ARBA" id="ARBA00008857"/>
    </source>
</evidence>
<proteinExistence type="inferred from homology"/>
<keyword evidence="4" id="KW-0233">DNA recombination</keyword>
<dbReference type="Pfam" id="PF14657">
    <property type="entry name" value="Arm-DNA-bind_4"/>
    <property type="match status" value="1"/>
</dbReference>
<evidence type="ECO:0000256" key="2">
    <source>
        <dbReference type="ARBA" id="ARBA00022908"/>
    </source>
</evidence>
<dbReference type="InterPro" id="IPR002104">
    <property type="entry name" value="Integrase_catalytic"/>
</dbReference>
<dbReference type="Gene3D" id="1.10.150.130">
    <property type="match status" value="1"/>
</dbReference>
<protein>
    <submittedName>
        <fullName evidence="6">Site-specific integrase</fullName>
    </submittedName>
</protein>
<dbReference type="InterPro" id="IPR050808">
    <property type="entry name" value="Phage_Integrase"/>
</dbReference>
<evidence type="ECO:0000256" key="3">
    <source>
        <dbReference type="ARBA" id="ARBA00023125"/>
    </source>
</evidence>
<dbReference type="Pfam" id="PF14659">
    <property type="entry name" value="Phage_int_SAM_3"/>
    <property type="match status" value="1"/>
</dbReference>